<evidence type="ECO:0000259" key="8">
    <source>
        <dbReference type="PROSITE" id="PS51705"/>
    </source>
</evidence>
<dbReference type="InterPro" id="IPR032305">
    <property type="entry name" value="GTP-bd_M"/>
</dbReference>
<dbReference type="InterPro" id="IPR016496">
    <property type="entry name" value="GTPase_HflX"/>
</dbReference>
<evidence type="ECO:0000256" key="7">
    <source>
        <dbReference type="SAM" id="MobiDB-lite"/>
    </source>
</evidence>
<dbReference type="Gene3D" id="6.10.250.2860">
    <property type="match status" value="1"/>
</dbReference>
<dbReference type="Pfam" id="PF01926">
    <property type="entry name" value="MMR_HSR1"/>
    <property type="match status" value="1"/>
</dbReference>
<dbReference type="Pfam" id="PF13167">
    <property type="entry name" value="GTP-bdg_N"/>
    <property type="match status" value="1"/>
</dbReference>
<comment type="subcellular location">
    <subcellularLocation>
        <location evidence="5">Cytoplasm</location>
    </subcellularLocation>
    <text evidence="5">May associate with membranes.</text>
</comment>
<evidence type="ECO:0000256" key="6">
    <source>
        <dbReference type="SAM" id="Coils"/>
    </source>
</evidence>
<feature type="coiled-coil region" evidence="6">
    <location>
        <begin position="178"/>
        <end position="205"/>
    </location>
</feature>
<dbReference type="InterPro" id="IPR027417">
    <property type="entry name" value="P-loop_NTPase"/>
</dbReference>
<dbReference type="Proteomes" id="UP001303001">
    <property type="component" value="Chromosome"/>
</dbReference>
<dbReference type="HAMAP" id="MF_00900">
    <property type="entry name" value="GTPase_HflX"/>
    <property type="match status" value="1"/>
</dbReference>
<dbReference type="PROSITE" id="PS51705">
    <property type="entry name" value="G_HFLX"/>
    <property type="match status" value="1"/>
</dbReference>
<dbReference type="SUPFAM" id="SSF52540">
    <property type="entry name" value="P-loop containing nucleoside triphosphate hydrolases"/>
    <property type="match status" value="1"/>
</dbReference>
<evidence type="ECO:0000256" key="3">
    <source>
        <dbReference type="ARBA" id="ARBA00022842"/>
    </source>
</evidence>
<keyword evidence="1" id="KW-0479">Metal-binding</keyword>
<comment type="subunit">
    <text evidence="5">Monomer. Associates with the 50S ribosomal subunit.</text>
</comment>
<dbReference type="Gene3D" id="3.40.50.11060">
    <property type="entry name" value="GTPase HflX, N-terminal domain"/>
    <property type="match status" value="1"/>
</dbReference>
<dbReference type="InterPro" id="IPR042108">
    <property type="entry name" value="GTPase_HflX_N_sf"/>
</dbReference>
<evidence type="ECO:0000313" key="9">
    <source>
        <dbReference type="EMBL" id="WNM38137.1"/>
    </source>
</evidence>
<name>A0ABY9ZT51_9ACTN</name>
<keyword evidence="5" id="KW-0963">Cytoplasm</keyword>
<dbReference type="Pfam" id="PF16360">
    <property type="entry name" value="GTP-bdg_M"/>
    <property type="match status" value="1"/>
</dbReference>
<comment type="similarity">
    <text evidence="5">Belongs to the TRAFAC class OBG-HflX-like GTPase superfamily. HflX GTPase family.</text>
</comment>
<feature type="region of interest" description="Disordered" evidence="7">
    <location>
        <begin position="158"/>
        <end position="177"/>
    </location>
</feature>
<dbReference type="InterPro" id="IPR025121">
    <property type="entry name" value="GTPase_HflX_N"/>
</dbReference>
<feature type="domain" description="Hflx-type G" evidence="8">
    <location>
        <begin position="219"/>
        <end position="382"/>
    </location>
</feature>
<keyword evidence="2 5" id="KW-0547">Nucleotide-binding</keyword>
<evidence type="ECO:0000313" key="10">
    <source>
        <dbReference type="Proteomes" id="UP001303001"/>
    </source>
</evidence>
<gene>
    <name evidence="5 9" type="primary">hflX</name>
    <name evidence="9" type="ORF">RMN56_23770</name>
</gene>
<keyword evidence="3" id="KW-0460">Magnesium</keyword>
<organism evidence="9 10">
    <name type="scientific">Micromonospora halotolerans</name>
    <dbReference type="NCBI Taxonomy" id="709879"/>
    <lineage>
        <taxon>Bacteria</taxon>
        <taxon>Bacillati</taxon>
        <taxon>Actinomycetota</taxon>
        <taxon>Actinomycetes</taxon>
        <taxon>Micromonosporales</taxon>
        <taxon>Micromonosporaceae</taxon>
        <taxon>Micromonospora</taxon>
    </lineage>
</organism>
<feature type="compositionally biased region" description="Gly residues" evidence="7">
    <location>
        <begin position="160"/>
        <end position="175"/>
    </location>
</feature>
<proteinExistence type="inferred from homology"/>
<dbReference type="Gene3D" id="3.40.50.300">
    <property type="entry name" value="P-loop containing nucleotide triphosphate hydrolases"/>
    <property type="match status" value="1"/>
</dbReference>
<evidence type="ECO:0000256" key="2">
    <source>
        <dbReference type="ARBA" id="ARBA00022741"/>
    </source>
</evidence>
<keyword evidence="10" id="KW-1185">Reference proteome</keyword>
<dbReference type="PIRSF" id="PIRSF006809">
    <property type="entry name" value="GTP-binding_hflX_prd"/>
    <property type="match status" value="1"/>
</dbReference>
<dbReference type="CDD" id="cd01878">
    <property type="entry name" value="HflX"/>
    <property type="match status" value="1"/>
</dbReference>
<accession>A0ABY9ZT51</accession>
<dbReference type="InterPro" id="IPR030394">
    <property type="entry name" value="G_HFLX_dom"/>
</dbReference>
<dbReference type="PRINTS" id="PR00326">
    <property type="entry name" value="GTP1OBG"/>
</dbReference>
<comment type="function">
    <text evidence="5">GTPase that associates with the 50S ribosomal subunit and may have a role during protein synthesis or ribosome biogenesis.</text>
</comment>
<dbReference type="EMBL" id="CP134876">
    <property type="protein sequence ID" value="WNM38137.1"/>
    <property type="molecule type" value="Genomic_DNA"/>
</dbReference>
<keyword evidence="6" id="KW-0175">Coiled coil</keyword>
<protein>
    <recommendedName>
        <fullName evidence="5">GTPase HflX</fullName>
    </recommendedName>
    <alternativeName>
        <fullName evidence="5">GTP-binding protein HflX</fullName>
    </alternativeName>
</protein>
<sequence length="382" mass="40560">MAGTWLMGAGATASGRRPTAVLVAVHPEDGDGSGPGSATSLAELSRLADTDGLAVAESVVQNRTRPDPATYVGSGKVDELAAVAERTHADVVIADGELSPGQVRNLEERTGVRVVDRTALILDIFAEHARTSEGRVQVELAQIAYQLPRLRGDGRALSRVGGGRMAGGAGMGVRGPGEMKLETQRRRLRQRATRLRGNVRELARRRERNRGRRARNRVPSVAITGYTNAGKSALLNRLTGADAQVQDVLFATLDPTVRRISTGDLTYTVTDTVGFVRHLPHQLVDAFRSTLEEVSGSDLVLHVVDAAAPDALEQITTVHGVLHEIGAGDVPELLVLNKIDVAPAEWVDALCRACPGAVPVSALTGEGVDRLRAALAARLGRH</sequence>
<reference evidence="9 10" key="1">
    <citation type="submission" date="2023-09" db="EMBL/GenBank/DDBJ databases">
        <title>Micromonospora halotolerans DSM 45598 genome sequence.</title>
        <authorList>
            <person name="Mo P."/>
        </authorList>
    </citation>
    <scope>NUCLEOTIDE SEQUENCE [LARGE SCALE GENOMIC DNA]</scope>
    <source>
        <strain evidence="9 10">DSM 45598</strain>
    </source>
</reference>
<keyword evidence="4 5" id="KW-0342">GTP-binding</keyword>
<dbReference type="PANTHER" id="PTHR10229:SF0">
    <property type="entry name" value="GTP-BINDING PROTEIN 6-RELATED"/>
    <property type="match status" value="1"/>
</dbReference>
<dbReference type="NCBIfam" id="TIGR03156">
    <property type="entry name" value="GTP_HflX"/>
    <property type="match status" value="1"/>
</dbReference>
<dbReference type="InterPro" id="IPR006073">
    <property type="entry name" value="GTP-bd"/>
</dbReference>
<evidence type="ECO:0000256" key="1">
    <source>
        <dbReference type="ARBA" id="ARBA00022723"/>
    </source>
</evidence>
<evidence type="ECO:0000256" key="4">
    <source>
        <dbReference type="ARBA" id="ARBA00023134"/>
    </source>
</evidence>
<dbReference type="PANTHER" id="PTHR10229">
    <property type="entry name" value="GTP-BINDING PROTEIN HFLX"/>
    <property type="match status" value="1"/>
</dbReference>
<evidence type="ECO:0000256" key="5">
    <source>
        <dbReference type="HAMAP-Rule" id="MF_00900"/>
    </source>
</evidence>
<dbReference type="RefSeq" id="WP_313719754.1">
    <property type="nucleotide sequence ID" value="NZ_CP134876.1"/>
</dbReference>